<evidence type="ECO:0000313" key="2">
    <source>
        <dbReference type="EMBL" id="MFL4471621.1"/>
    </source>
</evidence>
<gene>
    <name evidence="2" type="ORF">ACERZ8_17720</name>
</gene>
<dbReference type="RefSeq" id="WP_407593462.1">
    <property type="nucleotide sequence ID" value="NZ_JBHDIY010000002.1"/>
</dbReference>
<accession>A0ABW8UX41</accession>
<keyword evidence="1" id="KW-0472">Membrane</keyword>
<proteinExistence type="predicted"/>
<dbReference type="Proteomes" id="UP001627408">
    <property type="component" value="Unassembled WGS sequence"/>
</dbReference>
<keyword evidence="1" id="KW-0812">Transmembrane</keyword>
<evidence type="ECO:0000256" key="1">
    <source>
        <dbReference type="SAM" id="Phobius"/>
    </source>
</evidence>
<dbReference type="EMBL" id="JBHDIY010000002">
    <property type="protein sequence ID" value="MFL4471621.1"/>
    <property type="molecule type" value="Genomic_DNA"/>
</dbReference>
<sequence>MESISEFERRLKLIQSRTRVRAQRVYVPSEDDVRRTAPTPRPGWPMPIIATVVGVVLLAGLIAVAGDDIARLMSAPDEAQRVSLLTPDITHPIPN</sequence>
<evidence type="ECO:0000313" key="3">
    <source>
        <dbReference type="Proteomes" id="UP001627408"/>
    </source>
</evidence>
<keyword evidence="1" id="KW-1133">Transmembrane helix</keyword>
<reference evidence="2 3" key="1">
    <citation type="submission" date="2024-08" db="EMBL/GenBank/DDBJ databases">
        <title>Tateyamaria sp. nov., isolated from marine algae.</title>
        <authorList>
            <person name="Choi B.J."/>
            <person name="Kim J.M."/>
            <person name="Lee J.K."/>
            <person name="Choi D.G."/>
            <person name="Bayburt H."/>
            <person name="Baek J.H."/>
            <person name="Han D.M."/>
            <person name="Jeon C.O."/>
        </authorList>
    </citation>
    <scope>NUCLEOTIDE SEQUENCE [LARGE SCALE GENOMIC DNA]</scope>
    <source>
        <strain evidence="2 3">KMU-156</strain>
    </source>
</reference>
<name>A0ABW8UX41_9RHOB</name>
<feature type="transmembrane region" description="Helical" evidence="1">
    <location>
        <begin position="44"/>
        <end position="65"/>
    </location>
</feature>
<comment type="caution">
    <text evidence="2">The sequence shown here is derived from an EMBL/GenBank/DDBJ whole genome shotgun (WGS) entry which is preliminary data.</text>
</comment>
<organism evidence="2 3">
    <name type="scientific">Tateyamaria armeniaca</name>
    <dbReference type="NCBI Taxonomy" id="2518930"/>
    <lineage>
        <taxon>Bacteria</taxon>
        <taxon>Pseudomonadati</taxon>
        <taxon>Pseudomonadota</taxon>
        <taxon>Alphaproteobacteria</taxon>
        <taxon>Rhodobacterales</taxon>
        <taxon>Roseobacteraceae</taxon>
        <taxon>Tateyamaria</taxon>
    </lineage>
</organism>
<protein>
    <submittedName>
        <fullName evidence="2">Uncharacterized protein</fullName>
    </submittedName>
</protein>
<keyword evidence="3" id="KW-1185">Reference proteome</keyword>